<dbReference type="GO" id="GO:0000156">
    <property type="term" value="F:phosphorelay response regulator activity"/>
    <property type="evidence" value="ECO:0007669"/>
    <property type="project" value="InterPro"/>
</dbReference>
<proteinExistence type="predicted"/>
<keyword evidence="1" id="KW-0597">Phosphoprotein</keyword>
<dbReference type="InterPro" id="IPR007492">
    <property type="entry name" value="LytTR_DNA-bd_dom"/>
</dbReference>
<dbReference type="Pfam" id="PF00072">
    <property type="entry name" value="Response_reg"/>
    <property type="match status" value="1"/>
</dbReference>
<dbReference type="PANTHER" id="PTHR37299">
    <property type="entry name" value="TRANSCRIPTIONAL REGULATOR-RELATED"/>
    <property type="match status" value="1"/>
</dbReference>
<reference evidence="4 5" key="1">
    <citation type="submission" date="2018-08" db="EMBL/GenBank/DDBJ databases">
        <title>Pallidiluteibacterium maritimus gen. nov., sp. nov., isolated from coastal sediment.</title>
        <authorList>
            <person name="Zhou L.Y."/>
        </authorList>
    </citation>
    <scope>NUCLEOTIDE SEQUENCE [LARGE SCALE GENOMIC DNA]</scope>
    <source>
        <strain evidence="4 5">XSD2</strain>
    </source>
</reference>
<evidence type="ECO:0000256" key="1">
    <source>
        <dbReference type="PROSITE-ProRule" id="PRU00169"/>
    </source>
</evidence>
<name>A0A399SR63_9BACT</name>
<dbReference type="SMART" id="SM00850">
    <property type="entry name" value="LytTR"/>
    <property type="match status" value="1"/>
</dbReference>
<feature type="modified residue" description="4-aspartylphosphate" evidence="1">
    <location>
        <position position="59"/>
    </location>
</feature>
<evidence type="ECO:0000313" key="5">
    <source>
        <dbReference type="Proteomes" id="UP000265926"/>
    </source>
</evidence>
<dbReference type="InterPro" id="IPR001789">
    <property type="entry name" value="Sig_transdc_resp-reg_receiver"/>
</dbReference>
<dbReference type="Pfam" id="PF04397">
    <property type="entry name" value="LytTR"/>
    <property type="match status" value="1"/>
</dbReference>
<keyword evidence="4" id="KW-0238">DNA-binding</keyword>
<dbReference type="PROSITE" id="PS50930">
    <property type="entry name" value="HTH_LYTTR"/>
    <property type="match status" value="1"/>
</dbReference>
<dbReference type="GO" id="GO:0003677">
    <property type="term" value="F:DNA binding"/>
    <property type="evidence" value="ECO:0007669"/>
    <property type="project" value="UniProtKB-KW"/>
</dbReference>
<dbReference type="AlphaFoldDB" id="A0A399SR63"/>
<organism evidence="4 5">
    <name type="scientific">Maribellus luteus</name>
    <dbReference type="NCBI Taxonomy" id="2305463"/>
    <lineage>
        <taxon>Bacteria</taxon>
        <taxon>Pseudomonadati</taxon>
        <taxon>Bacteroidota</taxon>
        <taxon>Bacteroidia</taxon>
        <taxon>Marinilabiliales</taxon>
        <taxon>Prolixibacteraceae</taxon>
        <taxon>Maribellus</taxon>
    </lineage>
</organism>
<comment type="caution">
    <text evidence="4">The sequence shown here is derived from an EMBL/GenBank/DDBJ whole genome shotgun (WGS) entry which is preliminary data.</text>
</comment>
<evidence type="ECO:0000313" key="4">
    <source>
        <dbReference type="EMBL" id="RIJ46566.1"/>
    </source>
</evidence>
<protein>
    <submittedName>
        <fullName evidence="4">DNA-binding response regulator</fullName>
    </submittedName>
</protein>
<evidence type="ECO:0000259" key="3">
    <source>
        <dbReference type="PROSITE" id="PS50930"/>
    </source>
</evidence>
<dbReference type="OrthoDB" id="1490554at2"/>
<dbReference type="SUPFAM" id="SSF52172">
    <property type="entry name" value="CheY-like"/>
    <property type="match status" value="1"/>
</dbReference>
<dbReference type="Gene3D" id="3.40.50.2300">
    <property type="match status" value="1"/>
</dbReference>
<accession>A0A399SR63</accession>
<dbReference type="PANTHER" id="PTHR37299:SF1">
    <property type="entry name" value="STAGE 0 SPORULATION PROTEIN A HOMOLOG"/>
    <property type="match status" value="1"/>
</dbReference>
<dbReference type="EMBL" id="QWGR01000013">
    <property type="protein sequence ID" value="RIJ46566.1"/>
    <property type="molecule type" value="Genomic_DNA"/>
</dbReference>
<dbReference type="CDD" id="cd17536">
    <property type="entry name" value="REC_YesN-like"/>
    <property type="match status" value="1"/>
</dbReference>
<dbReference type="Proteomes" id="UP000265926">
    <property type="component" value="Unassembled WGS sequence"/>
</dbReference>
<dbReference type="InterPro" id="IPR046947">
    <property type="entry name" value="LytR-like"/>
</dbReference>
<feature type="domain" description="HTH LytTR-type" evidence="3">
    <location>
        <begin position="147"/>
        <end position="250"/>
    </location>
</feature>
<dbReference type="PROSITE" id="PS50110">
    <property type="entry name" value="RESPONSE_REGULATORY"/>
    <property type="match status" value="1"/>
</dbReference>
<keyword evidence="5" id="KW-1185">Reference proteome</keyword>
<sequence>MTMEKIRSIIIDDELNNCENLKNILERYCPEVEVAGIAHNAAEGLGLISRVNPQLIFLDIQMPGGSGFDMLESIKQPTFDVIFVTAYNQYAIKAIRQSAIDYLLKPVNILELKEAVSRVAEKINHKYNEKLLNYLENQKNTTSERKIALPSSERLLFVKIEDIVRCKGENNYTYIYLIDGSSILVSKTLKEYEEILSEEKFIRVHQSHLINARHVVSFEKSDGGYLKMSDGRTVNISRQRKEFVLSTLSRLNR</sequence>
<dbReference type="Gene3D" id="2.40.50.1020">
    <property type="entry name" value="LytTr DNA-binding domain"/>
    <property type="match status" value="1"/>
</dbReference>
<dbReference type="SMART" id="SM00448">
    <property type="entry name" value="REC"/>
    <property type="match status" value="1"/>
</dbReference>
<gene>
    <name evidence="4" type="ORF">D1614_18005</name>
</gene>
<dbReference type="InterPro" id="IPR011006">
    <property type="entry name" value="CheY-like_superfamily"/>
</dbReference>
<evidence type="ECO:0000259" key="2">
    <source>
        <dbReference type="PROSITE" id="PS50110"/>
    </source>
</evidence>
<feature type="domain" description="Response regulatory" evidence="2">
    <location>
        <begin position="7"/>
        <end position="120"/>
    </location>
</feature>